<evidence type="ECO:0000313" key="2">
    <source>
        <dbReference type="EMBL" id="ANS70207.1"/>
    </source>
</evidence>
<dbReference type="PANTHER" id="PTHR46649:SF4">
    <property type="entry name" value="HALOACID DEHALOGENASE-LIKE HYDROLASE (HAD) SUPERFAMILY PROTEIN"/>
    <property type="match status" value="1"/>
</dbReference>
<dbReference type="Gene3D" id="3.40.50.1000">
    <property type="entry name" value="HAD superfamily/HAD-like"/>
    <property type="match status" value="1"/>
</dbReference>
<dbReference type="InterPro" id="IPR036412">
    <property type="entry name" value="HAD-like_sf"/>
</dbReference>
<name>A0A1B1MNW3_STRLN</name>
<keyword evidence="3" id="KW-1185">Reference proteome</keyword>
<proteinExistence type="predicted"/>
<dbReference type="InterPro" id="IPR023214">
    <property type="entry name" value="HAD_sf"/>
</dbReference>
<evidence type="ECO:0000256" key="1">
    <source>
        <dbReference type="SAM" id="MobiDB-lite"/>
    </source>
</evidence>
<feature type="region of interest" description="Disordered" evidence="1">
    <location>
        <begin position="1"/>
        <end position="47"/>
    </location>
</feature>
<sequence length="138" mass="14757">MPQLRGVGAAAGQRGENQEGGHSPVLREGPREGSRAPSPGGIEETAYRELTAPDAWLPYRDTEPTRRALRARGVRIGIGSDFAWDLRIHLARAGLEDLIDACVISCEAGREKPDPQLFLKACADLGARGGLDVVTGGW</sequence>
<organism evidence="2 3">
    <name type="scientific">Streptomyces lincolnensis</name>
    <dbReference type="NCBI Taxonomy" id="1915"/>
    <lineage>
        <taxon>Bacteria</taxon>
        <taxon>Bacillati</taxon>
        <taxon>Actinomycetota</taxon>
        <taxon>Actinomycetes</taxon>
        <taxon>Kitasatosporales</taxon>
        <taxon>Streptomycetaceae</taxon>
        <taxon>Streptomyces</taxon>
    </lineage>
</organism>
<dbReference type="STRING" id="1915.SLINC_7983"/>
<dbReference type="PANTHER" id="PTHR46649">
    <property type="match status" value="1"/>
</dbReference>
<dbReference type="GO" id="GO:0016787">
    <property type="term" value="F:hydrolase activity"/>
    <property type="evidence" value="ECO:0007669"/>
    <property type="project" value="UniProtKB-KW"/>
</dbReference>
<protein>
    <submittedName>
        <fullName evidence="2">HAD family hydrolase</fullName>
    </submittedName>
</protein>
<dbReference type="Proteomes" id="UP000092598">
    <property type="component" value="Chromosome"/>
</dbReference>
<dbReference type="RefSeq" id="WP_211292769.1">
    <property type="nucleotide sequence ID" value="NZ_CP016438.1"/>
</dbReference>
<gene>
    <name evidence="2" type="ORF">SLINC_7983</name>
</gene>
<reference evidence="2 3" key="1">
    <citation type="submission" date="2016-07" db="EMBL/GenBank/DDBJ databases">
        <title>Enhancement of antibiotic productionsby engineered nitrateutilization in actinobacteria.</title>
        <authorList>
            <person name="Meng S.C."/>
        </authorList>
    </citation>
    <scope>NUCLEOTIDE SEQUENCE [LARGE SCALE GENOMIC DNA]</scope>
    <source>
        <strain evidence="2 3">NRRL 2936</strain>
    </source>
</reference>
<dbReference type="SUPFAM" id="SSF56784">
    <property type="entry name" value="HAD-like"/>
    <property type="match status" value="1"/>
</dbReference>
<dbReference type="Pfam" id="PF00702">
    <property type="entry name" value="Hydrolase"/>
    <property type="match status" value="1"/>
</dbReference>
<dbReference type="KEGG" id="sls:SLINC_7983"/>
<keyword evidence="2" id="KW-0378">Hydrolase</keyword>
<dbReference type="EMBL" id="CP016438">
    <property type="protein sequence ID" value="ANS70207.1"/>
    <property type="molecule type" value="Genomic_DNA"/>
</dbReference>
<dbReference type="AlphaFoldDB" id="A0A1B1MNW3"/>
<accession>A0A1B1MNW3</accession>
<evidence type="ECO:0000313" key="3">
    <source>
        <dbReference type="Proteomes" id="UP000092598"/>
    </source>
</evidence>